<dbReference type="Proteomes" id="UP000765509">
    <property type="component" value="Unassembled WGS sequence"/>
</dbReference>
<evidence type="ECO:0008006" key="3">
    <source>
        <dbReference type="Google" id="ProtNLM"/>
    </source>
</evidence>
<keyword evidence="2" id="KW-1185">Reference proteome</keyword>
<name>A0A9Q3JFR4_9BASI</name>
<protein>
    <recommendedName>
        <fullName evidence="3">hAT-like transposase RNase-H fold domain-containing protein</fullName>
    </recommendedName>
</protein>
<organism evidence="1 2">
    <name type="scientific">Austropuccinia psidii MF-1</name>
    <dbReference type="NCBI Taxonomy" id="1389203"/>
    <lineage>
        <taxon>Eukaryota</taxon>
        <taxon>Fungi</taxon>
        <taxon>Dikarya</taxon>
        <taxon>Basidiomycota</taxon>
        <taxon>Pucciniomycotina</taxon>
        <taxon>Pucciniomycetes</taxon>
        <taxon>Pucciniales</taxon>
        <taxon>Sphaerophragmiaceae</taxon>
        <taxon>Austropuccinia</taxon>
    </lineage>
</organism>
<reference evidence="1" key="1">
    <citation type="submission" date="2021-03" db="EMBL/GenBank/DDBJ databases">
        <title>Draft genome sequence of rust myrtle Austropuccinia psidii MF-1, a brazilian biotype.</title>
        <authorList>
            <person name="Quecine M.C."/>
            <person name="Pachon D.M.R."/>
            <person name="Bonatelli M.L."/>
            <person name="Correr F.H."/>
            <person name="Franceschini L.M."/>
            <person name="Leite T.F."/>
            <person name="Margarido G.R.A."/>
            <person name="Almeida C.A."/>
            <person name="Ferrarezi J.A."/>
            <person name="Labate C.A."/>
        </authorList>
    </citation>
    <scope>NUCLEOTIDE SEQUENCE</scope>
    <source>
        <strain evidence="1">MF-1</strain>
    </source>
</reference>
<dbReference type="SUPFAM" id="SSF53098">
    <property type="entry name" value="Ribonuclease H-like"/>
    <property type="match status" value="1"/>
</dbReference>
<evidence type="ECO:0000313" key="1">
    <source>
        <dbReference type="EMBL" id="MBW0562388.1"/>
    </source>
</evidence>
<evidence type="ECO:0000313" key="2">
    <source>
        <dbReference type="Proteomes" id="UP000765509"/>
    </source>
</evidence>
<dbReference type="OrthoDB" id="2792018at2759"/>
<proteinExistence type="predicted"/>
<sequence>MNLTCSFITIQDVILEDYWNFFQQISEFLKVFASATNEFQGDSYSSLGLVMPWYQLLLETCQKTKNEVSREYQLSDASNQAYLKLESYSNIRSNFCAMCLILDPLFKLTWFTEHDLLQEDERNTDTNPIRYKEKALKHLKEVYAEYSSEYAINLSQEPQVSETVSTNLKQFHPFKERMSKRKNKTNEVLEYL</sequence>
<comment type="caution">
    <text evidence="1">The sequence shown here is derived from an EMBL/GenBank/DDBJ whole genome shotgun (WGS) entry which is preliminary data.</text>
</comment>
<dbReference type="AlphaFoldDB" id="A0A9Q3JFR4"/>
<accession>A0A9Q3JFR4</accession>
<dbReference type="InterPro" id="IPR012337">
    <property type="entry name" value="RNaseH-like_sf"/>
</dbReference>
<gene>
    <name evidence="1" type="ORF">O181_102103</name>
</gene>
<dbReference type="EMBL" id="AVOT02072475">
    <property type="protein sequence ID" value="MBW0562388.1"/>
    <property type="molecule type" value="Genomic_DNA"/>
</dbReference>